<dbReference type="RefSeq" id="WP_015217994.1">
    <property type="nucleotide sequence ID" value="NZ_WMIA01000003.1"/>
</dbReference>
<accession>A0A844GRC4</accession>
<dbReference type="InterPro" id="IPR010328">
    <property type="entry name" value="DUF928"/>
</dbReference>
<feature type="region of interest" description="Disordered" evidence="1">
    <location>
        <begin position="37"/>
        <end position="56"/>
    </location>
</feature>
<evidence type="ECO:0000313" key="3">
    <source>
        <dbReference type="Proteomes" id="UP000437131"/>
    </source>
</evidence>
<evidence type="ECO:0000313" key="2">
    <source>
        <dbReference type="EMBL" id="MTF38093.1"/>
    </source>
</evidence>
<sequence length="231" mass="25569">MKNNNNPYFLRGISKLFVAVTSIMVILPVSVNALEFPSAPERNPPKSTAAGGRRGGCVQGDLPIKAITPGDDNKIKTISSQPPFYIYIPKTKADSAQFLIKSEDGTQLDFQEIAIENGDYIIEINLSDQINITEGQTYTWEISLVCNPMFINSGNYTKGTIERVSLDELTQTQLEMTGDTLDKAQIFANADIWTETLINVIAVKESQPQEWIELLTSVGLHDYAEKSFATN</sequence>
<evidence type="ECO:0000256" key="1">
    <source>
        <dbReference type="SAM" id="MobiDB-lite"/>
    </source>
</evidence>
<dbReference type="AlphaFoldDB" id="A0A844GRC4"/>
<name>A0A844GRC4_9CHRO</name>
<dbReference type="EMBL" id="WMIA01000003">
    <property type="protein sequence ID" value="MTF38093.1"/>
    <property type="molecule type" value="Genomic_DNA"/>
</dbReference>
<reference evidence="2 3" key="1">
    <citation type="submission" date="2019-11" db="EMBL/GenBank/DDBJ databases">
        <title>Isolation of a new High Light Tolerant Cyanobacteria.</title>
        <authorList>
            <person name="Dobson Z."/>
            <person name="Vaughn N."/>
            <person name="Vaughn M."/>
            <person name="Fromme P."/>
            <person name="Mazor Y."/>
        </authorList>
    </citation>
    <scope>NUCLEOTIDE SEQUENCE [LARGE SCALE GENOMIC DNA]</scope>
    <source>
        <strain evidence="2 3">0216</strain>
    </source>
</reference>
<proteinExistence type="predicted"/>
<organism evidence="2 3">
    <name type="scientific">Cyanobacterium aponinum 0216</name>
    <dbReference type="NCBI Taxonomy" id="2676140"/>
    <lineage>
        <taxon>Bacteria</taxon>
        <taxon>Bacillati</taxon>
        <taxon>Cyanobacteriota</taxon>
        <taxon>Cyanophyceae</taxon>
        <taxon>Oscillatoriophycideae</taxon>
        <taxon>Chroococcales</taxon>
        <taxon>Geminocystaceae</taxon>
        <taxon>Cyanobacterium</taxon>
    </lineage>
</organism>
<dbReference type="Proteomes" id="UP000437131">
    <property type="component" value="Unassembled WGS sequence"/>
</dbReference>
<dbReference type="Pfam" id="PF06051">
    <property type="entry name" value="DUF928"/>
    <property type="match status" value="1"/>
</dbReference>
<protein>
    <submittedName>
        <fullName evidence="2">DUF928 domain-containing protein</fullName>
    </submittedName>
</protein>
<comment type="caution">
    <text evidence="2">The sequence shown here is derived from an EMBL/GenBank/DDBJ whole genome shotgun (WGS) entry which is preliminary data.</text>
</comment>
<gene>
    <name evidence="2" type="ORF">GGC33_04050</name>
</gene>